<accession>A0A9P5PD37</accession>
<dbReference type="AlphaFoldDB" id="A0A9P5PD37"/>
<protein>
    <submittedName>
        <fullName evidence="1">Uncharacterized protein</fullName>
    </submittedName>
</protein>
<dbReference type="OrthoDB" id="2020419at2759"/>
<keyword evidence="2" id="KW-1185">Reference proteome</keyword>
<dbReference type="Proteomes" id="UP000772434">
    <property type="component" value="Unassembled WGS sequence"/>
</dbReference>
<organism evidence="1 2">
    <name type="scientific">Rhodocollybia butyracea</name>
    <dbReference type="NCBI Taxonomy" id="206335"/>
    <lineage>
        <taxon>Eukaryota</taxon>
        <taxon>Fungi</taxon>
        <taxon>Dikarya</taxon>
        <taxon>Basidiomycota</taxon>
        <taxon>Agaricomycotina</taxon>
        <taxon>Agaricomycetes</taxon>
        <taxon>Agaricomycetidae</taxon>
        <taxon>Agaricales</taxon>
        <taxon>Marasmiineae</taxon>
        <taxon>Omphalotaceae</taxon>
        <taxon>Rhodocollybia</taxon>
    </lineage>
</organism>
<sequence>MIHWRMESVTPDVLPECAHDLVDTISRLLHDHDLADGIEKVWFAGDYPFPIAHHLYPRASDRTRTTTLKSGTFRSFGEKHTEAVDILVDAFREGGELSRWGITDLAAELVRLQEKDALRDVHPEFLSDSGHLGLWIRWLVFMQLFL</sequence>
<proteinExistence type="predicted"/>
<evidence type="ECO:0000313" key="1">
    <source>
        <dbReference type="EMBL" id="KAF9060522.1"/>
    </source>
</evidence>
<gene>
    <name evidence="1" type="ORF">BDP27DRAFT_1452683</name>
</gene>
<evidence type="ECO:0000313" key="2">
    <source>
        <dbReference type="Proteomes" id="UP000772434"/>
    </source>
</evidence>
<reference evidence="1" key="1">
    <citation type="submission" date="2020-11" db="EMBL/GenBank/DDBJ databases">
        <authorList>
            <consortium name="DOE Joint Genome Institute"/>
            <person name="Ahrendt S."/>
            <person name="Riley R."/>
            <person name="Andreopoulos W."/>
            <person name="Labutti K."/>
            <person name="Pangilinan J."/>
            <person name="Ruiz-Duenas F.J."/>
            <person name="Barrasa J.M."/>
            <person name="Sanchez-Garcia M."/>
            <person name="Camarero S."/>
            <person name="Miyauchi S."/>
            <person name="Serrano A."/>
            <person name="Linde D."/>
            <person name="Babiker R."/>
            <person name="Drula E."/>
            <person name="Ayuso-Fernandez I."/>
            <person name="Pacheco R."/>
            <person name="Padilla G."/>
            <person name="Ferreira P."/>
            <person name="Barriuso J."/>
            <person name="Kellner H."/>
            <person name="Castanera R."/>
            <person name="Alfaro M."/>
            <person name="Ramirez L."/>
            <person name="Pisabarro A.G."/>
            <person name="Kuo A."/>
            <person name="Tritt A."/>
            <person name="Lipzen A."/>
            <person name="He G."/>
            <person name="Yan M."/>
            <person name="Ng V."/>
            <person name="Cullen D."/>
            <person name="Martin F."/>
            <person name="Rosso M.-N."/>
            <person name="Henrissat B."/>
            <person name="Hibbett D."/>
            <person name="Martinez A.T."/>
            <person name="Grigoriev I.V."/>
        </authorList>
    </citation>
    <scope>NUCLEOTIDE SEQUENCE</scope>
    <source>
        <strain evidence="1">AH 40177</strain>
    </source>
</reference>
<name>A0A9P5PD37_9AGAR</name>
<dbReference type="EMBL" id="JADNRY010000240">
    <property type="protein sequence ID" value="KAF9060522.1"/>
    <property type="molecule type" value="Genomic_DNA"/>
</dbReference>
<comment type="caution">
    <text evidence="1">The sequence shown here is derived from an EMBL/GenBank/DDBJ whole genome shotgun (WGS) entry which is preliminary data.</text>
</comment>